<sequence>LATLHKTQATWSALRIEELQSLWAEEMAASAARASVNAAGPYEDCDEEDRHREEKVVSSSASRESSTDGGPSISSYRSDPSSRSTRLRDLSSSSLDLLNQLDQIPPPIHCRRESGLGGDSADFGDDS</sequence>
<comment type="caution">
    <text evidence="2">The sequence shown here is derived from an EMBL/GenBank/DDBJ whole genome shotgun (WGS) entry which is preliminary data.</text>
</comment>
<gene>
    <name evidence="2" type="ORF">MYCIT1_LOCUS17288</name>
</gene>
<accession>A0AAD2HCX9</accession>
<dbReference type="AlphaFoldDB" id="A0AAD2HCX9"/>
<proteinExistence type="predicted"/>
<dbReference type="Proteomes" id="UP001295794">
    <property type="component" value="Unassembled WGS sequence"/>
</dbReference>
<keyword evidence="3" id="KW-1185">Reference proteome</keyword>
<evidence type="ECO:0000256" key="1">
    <source>
        <dbReference type="SAM" id="MobiDB-lite"/>
    </source>
</evidence>
<feature type="non-terminal residue" evidence="2">
    <location>
        <position position="1"/>
    </location>
</feature>
<evidence type="ECO:0000313" key="3">
    <source>
        <dbReference type="Proteomes" id="UP001295794"/>
    </source>
</evidence>
<organism evidence="2 3">
    <name type="scientific">Mycena citricolor</name>
    <dbReference type="NCBI Taxonomy" id="2018698"/>
    <lineage>
        <taxon>Eukaryota</taxon>
        <taxon>Fungi</taxon>
        <taxon>Dikarya</taxon>
        <taxon>Basidiomycota</taxon>
        <taxon>Agaricomycotina</taxon>
        <taxon>Agaricomycetes</taxon>
        <taxon>Agaricomycetidae</taxon>
        <taxon>Agaricales</taxon>
        <taxon>Marasmiineae</taxon>
        <taxon>Mycenaceae</taxon>
        <taxon>Mycena</taxon>
    </lineage>
</organism>
<feature type="region of interest" description="Disordered" evidence="1">
    <location>
        <begin position="33"/>
        <end position="127"/>
    </location>
</feature>
<reference evidence="2" key="1">
    <citation type="submission" date="2023-11" db="EMBL/GenBank/DDBJ databases">
        <authorList>
            <person name="De Vega J J."/>
            <person name="De Vega J J."/>
        </authorList>
    </citation>
    <scope>NUCLEOTIDE SEQUENCE</scope>
</reference>
<dbReference type="EMBL" id="CAVNYO010000179">
    <property type="protein sequence ID" value="CAK5271892.1"/>
    <property type="molecule type" value="Genomic_DNA"/>
</dbReference>
<evidence type="ECO:0000313" key="2">
    <source>
        <dbReference type="EMBL" id="CAK5271892.1"/>
    </source>
</evidence>
<name>A0AAD2HCX9_9AGAR</name>
<protein>
    <submittedName>
        <fullName evidence="2">Uncharacterized protein</fullName>
    </submittedName>
</protein>
<feature type="compositionally biased region" description="Low complexity" evidence="1">
    <location>
        <begin position="72"/>
        <end position="102"/>
    </location>
</feature>